<sequence length="421" mass="48224">MTVEEEAIFWDKQEELAEEQTRNTRGKRRQGRKSASEKSEIRDLRDHLKKTVAEVRVFRKWITLDKPHTIQDALHNAMDCIIIKEETKVLLQKQRMMKTSSKDPGSDLKPKKKNPRNDKNVHHREEETQRCSRLSKRSQQNGTRSGVLSLKRVENLTTRTRAVLPRGTTRVRGRRLNFATPSDRSANAQEKTSGQNPDEITPAPTQKNPRDLPPLMEDKEEGEIGRVDVDSSSQSEPMDEDADVHPCRSRSRVAQDDSQFDNPMTEEEEAIFWDEHEELAEEQTRNTRDKRQQGRKSASEKSEIRDLRDHLMKTVAEVRARLTKTSSKDHGSDQKPKKKNPRNNKNVHHGEEETQGAHNYAINSGSEQGRTTGNTWTRNPNYDENAFCDFHQARGHSTVNCKVLVSRLAAKLLAGEIACLA</sequence>
<feature type="compositionally biased region" description="Acidic residues" evidence="1">
    <location>
        <begin position="264"/>
        <end position="281"/>
    </location>
</feature>
<comment type="caution">
    <text evidence="2">The sequence shown here is derived from an EMBL/GenBank/DDBJ whole genome shotgun (WGS) entry which is preliminary data.</text>
</comment>
<protein>
    <submittedName>
        <fullName evidence="2">Uncharacterized protein</fullName>
    </submittedName>
</protein>
<accession>A0A8S9G563</accession>
<feature type="compositionally biased region" description="Basic and acidic residues" evidence="1">
    <location>
        <begin position="282"/>
        <end position="307"/>
    </location>
</feature>
<feature type="region of interest" description="Disordered" evidence="1">
    <location>
        <begin position="321"/>
        <end position="378"/>
    </location>
</feature>
<feature type="compositionally biased region" description="Basic and acidic residues" evidence="1">
    <location>
        <begin position="321"/>
        <end position="335"/>
    </location>
</feature>
<feature type="region of interest" description="Disordered" evidence="1">
    <location>
        <begin position="92"/>
        <end position="307"/>
    </location>
</feature>
<gene>
    <name evidence="2" type="ORF">F2Q68_00032451</name>
</gene>
<feature type="compositionally biased region" description="Basic residues" evidence="1">
    <location>
        <begin position="336"/>
        <end position="347"/>
    </location>
</feature>
<dbReference type="AlphaFoldDB" id="A0A8S9G563"/>
<proteinExistence type="predicted"/>
<organism evidence="2 3">
    <name type="scientific">Brassica cretica</name>
    <name type="common">Mustard</name>
    <dbReference type="NCBI Taxonomy" id="69181"/>
    <lineage>
        <taxon>Eukaryota</taxon>
        <taxon>Viridiplantae</taxon>
        <taxon>Streptophyta</taxon>
        <taxon>Embryophyta</taxon>
        <taxon>Tracheophyta</taxon>
        <taxon>Spermatophyta</taxon>
        <taxon>Magnoliopsida</taxon>
        <taxon>eudicotyledons</taxon>
        <taxon>Gunneridae</taxon>
        <taxon>Pentapetalae</taxon>
        <taxon>rosids</taxon>
        <taxon>malvids</taxon>
        <taxon>Brassicales</taxon>
        <taxon>Brassicaceae</taxon>
        <taxon>Brassiceae</taxon>
        <taxon>Brassica</taxon>
    </lineage>
</organism>
<feature type="compositionally biased region" description="Basic and acidic residues" evidence="1">
    <location>
        <begin position="34"/>
        <end position="43"/>
    </location>
</feature>
<name>A0A8S9G563_BRACR</name>
<evidence type="ECO:0000256" key="1">
    <source>
        <dbReference type="SAM" id="MobiDB-lite"/>
    </source>
</evidence>
<dbReference type="Proteomes" id="UP000712281">
    <property type="component" value="Unassembled WGS sequence"/>
</dbReference>
<evidence type="ECO:0000313" key="3">
    <source>
        <dbReference type="Proteomes" id="UP000712281"/>
    </source>
</evidence>
<feature type="compositionally biased region" description="Polar residues" evidence="1">
    <location>
        <begin position="361"/>
        <end position="378"/>
    </location>
</feature>
<feature type="region of interest" description="Disordered" evidence="1">
    <location>
        <begin position="14"/>
        <end position="43"/>
    </location>
</feature>
<feature type="compositionally biased region" description="Polar residues" evidence="1">
    <location>
        <begin position="137"/>
        <end position="146"/>
    </location>
</feature>
<dbReference type="EMBL" id="QGKW02002005">
    <property type="protein sequence ID" value="KAF2540404.1"/>
    <property type="molecule type" value="Genomic_DNA"/>
</dbReference>
<evidence type="ECO:0000313" key="2">
    <source>
        <dbReference type="EMBL" id="KAF2540404.1"/>
    </source>
</evidence>
<reference evidence="2" key="1">
    <citation type="submission" date="2019-12" db="EMBL/GenBank/DDBJ databases">
        <title>Genome sequencing and annotation of Brassica cretica.</title>
        <authorList>
            <person name="Studholme D.J."/>
            <person name="Sarris P.F."/>
        </authorList>
    </citation>
    <scope>NUCLEOTIDE SEQUENCE</scope>
    <source>
        <strain evidence="2">PFS-001/15</strain>
        <tissue evidence="2">Leaf</tissue>
    </source>
</reference>
<feature type="compositionally biased region" description="Basic and acidic residues" evidence="1">
    <location>
        <begin position="100"/>
        <end position="130"/>
    </location>
</feature>
<feature type="compositionally biased region" description="Polar residues" evidence="1">
    <location>
        <begin position="179"/>
        <end position="207"/>
    </location>
</feature>